<dbReference type="GeneID" id="65129098"/>
<protein>
    <submittedName>
        <fullName evidence="2">Uncharacterized protein</fullName>
    </submittedName>
</protein>
<keyword evidence="3" id="KW-1185">Reference proteome</keyword>
<accession>A0A7M1S035</accession>
<proteinExistence type="predicted"/>
<name>A0A7M1S035_9CAUD</name>
<dbReference type="RefSeq" id="YP_010110778.1">
    <property type="nucleotide sequence ID" value="NC_055874.1"/>
</dbReference>
<dbReference type="Proteomes" id="UP000594037">
    <property type="component" value="Segment"/>
</dbReference>
<evidence type="ECO:0000256" key="1">
    <source>
        <dbReference type="SAM" id="MobiDB-lite"/>
    </source>
</evidence>
<dbReference type="EMBL" id="MT774381">
    <property type="protein sequence ID" value="QOR58620.1"/>
    <property type="molecule type" value="Genomic_DNA"/>
</dbReference>
<evidence type="ECO:0000313" key="2">
    <source>
        <dbReference type="EMBL" id="QOR58620.1"/>
    </source>
</evidence>
<organism evidence="2 3">
    <name type="scientific">uncultured phage cr3_1</name>
    <dbReference type="NCBI Taxonomy" id="2772065"/>
    <lineage>
        <taxon>Viruses</taxon>
        <taxon>Duplodnaviria</taxon>
        <taxon>Heunggongvirae</taxon>
        <taxon>Uroviricota</taxon>
        <taxon>Caudoviricetes</taxon>
        <taxon>Crassvirales</taxon>
        <taxon>Intestiviridae</taxon>
        <taxon>Crudevirinae</taxon>
        <taxon>Diorhovirus</taxon>
        <taxon>Diorhovirus intestinalis</taxon>
    </lineage>
</organism>
<sequence length="193" mass="22016">MNTEKVAEKAQVVAKKQEVKEVKEVPAENNEPMVEQELPNDEGENRPQFVKTEKENKLGKIARKLKENPAVKNIPTHVLELACIVKDNAEIRRFTSLAILNYLHQKNELRGKKGYVDFLWNKFAVKAGGLSREYRYTESFFIKALVSAFTSFANSANKTINNFLEIELNTEISEVTNDKEIAEIVETIATKEE</sequence>
<dbReference type="KEGG" id="vg:65129098"/>
<feature type="region of interest" description="Disordered" evidence="1">
    <location>
        <begin position="24"/>
        <end position="50"/>
    </location>
</feature>
<evidence type="ECO:0000313" key="3">
    <source>
        <dbReference type="Proteomes" id="UP000594037"/>
    </source>
</evidence>
<reference evidence="2 3" key="1">
    <citation type="submission" date="2020-07" db="EMBL/GenBank/DDBJ databases">
        <title>Taxonomic proposal: Crassvirales, a new order of highly abundant and diverse bacterial viruses.</title>
        <authorList>
            <person name="Shkoporov A.N."/>
            <person name="Stockdale S.R."/>
            <person name="Guerin E."/>
            <person name="Ross R.P."/>
            <person name="Hill C."/>
        </authorList>
    </citation>
    <scope>NUCLEOTIDE SEQUENCE [LARGE SCALE GENOMIC DNA]</scope>
</reference>